<dbReference type="GO" id="GO:0032259">
    <property type="term" value="P:methylation"/>
    <property type="evidence" value="ECO:0007669"/>
    <property type="project" value="UniProtKB-KW"/>
</dbReference>
<dbReference type="GO" id="GO:0016279">
    <property type="term" value="F:protein-lysine N-methyltransferase activity"/>
    <property type="evidence" value="ECO:0007669"/>
    <property type="project" value="InterPro"/>
</dbReference>
<dbReference type="SUPFAM" id="SSF53335">
    <property type="entry name" value="S-adenosyl-L-methionine-dependent methyltransferases"/>
    <property type="match status" value="1"/>
</dbReference>
<accession>A0A2M6R8H0</accession>
<evidence type="ECO:0000313" key="4">
    <source>
        <dbReference type="EMBL" id="PIS06835.1"/>
    </source>
</evidence>
<dbReference type="Proteomes" id="UP000231162">
    <property type="component" value="Unassembled WGS sequence"/>
</dbReference>
<reference evidence="5" key="1">
    <citation type="submission" date="2017-09" db="EMBL/GenBank/DDBJ databases">
        <title>Depth-based differentiation of microbial function through sediment-hosted aquifers and enrichment of novel symbionts in the deep terrestrial subsurface.</title>
        <authorList>
            <person name="Probst A.J."/>
            <person name="Ladd B."/>
            <person name="Jarett J.K."/>
            <person name="Geller-Mcgrath D.E."/>
            <person name="Sieber C.M.K."/>
            <person name="Emerson J.B."/>
            <person name="Anantharaman K."/>
            <person name="Thomas B.C."/>
            <person name="Malmstrom R."/>
            <person name="Stieglmeier M."/>
            <person name="Klingl A."/>
            <person name="Woyke T."/>
            <person name="Ryan C.M."/>
            <person name="Banfield J.F."/>
        </authorList>
    </citation>
    <scope>NUCLEOTIDE SEQUENCE [LARGE SCALE GENOMIC DNA]</scope>
</reference>
<organism evidence="4 5">
    <name type="scientific">Candidatus Berkelbacteria bacterium CG10_big_fil_rev_8_21_14_0_10_43_14</name>
    <dbReference type="NCBI Taxonomy" id="1974515"/>
    <lineage>
        <taxon>Bacteria</taxon>
        <taxon>Candidatus Berkelbacteria</taxon>
    </lineage>
</organism>
<dbReference type="Gene3D" id="3.40.50.150">
    <property type="entry name" value="Vaccinia Virus protein VP39"/>
    <property type="match status" value="1"/>
</dbReference>
<name>A0A2M6R8H0_9BACT</name>
<dbReference type="EMBL" id="PEZX01000032">
    <property type="protein sequence ID" value="PIS06835.1"/>
    <property type="molecule type" value="Genomic_DNA"/>
</dbReference>
<dbReference type="InterPro" id="IPR026170">
    <property type="entry name" value="FAM173A/B"/>
</dbReference>
<evidence type="ECO:0000256" key="1">
    <source>
        <dbReference type="ARBA" id="ARBA00022603"/>
    </source>
</evidence>
<dbReference type="PANTHER" id="PTHR13610:SF11">
    <property type="entry name" value="METHYLTRANSFERASE DOMAIN-CONTAINING PROTEIN"/>
    <property type="match status" value="1"/>
</dbReference>
<keyword evidence="2" id="KW-0808">Transferase</keyword>
<dbReference type="PANTHER" id="PTHR13610">
    <property type="entry name" value="METHYLTRANSFERASE DOMAIN-CONTAINING PROTEIN"/>
    <property type="match status" value="1"/>
</dbReference>
<evidence type="ECO:0000256" key="3">
    <source>
        <dbReference type="ARBA" id="ARBA00022691"/>
    </source>
</evidence>
<sequence length="167" mass="18802">MVSFILVIIVILSVLVCATTLSFFIAYIHGAVVVSTKNDIIRHALTVARVTRRDTIVDFGSGWGNVIHIARTEFGARAIGYEIALIPYLFSRLRGEHVHLCSFIKGDTTHATIVYMYLSPEVLRSLVPQIQLILARGVRIVTISFHIPGITPLRLEKYHRHTIYVYS</sequence>
<evidence type="ECO:0000256" key="2">
    <source>
        <dbReference type="ARBA" id="ARBA00022679"/>
    </source>
</evidence>
<comment type="caution">
    <text evidence="4">The sequence shown here is derived from an EMBL/GenBank/DDBJ whole genome shotgun (WGS) entry which is preliminary data.</text>
</comment>
<protein>
    <recommendedName>
        <fullName evidence="6">DOT1 domain-containing protein</fullName>
    </recommendedName>
</protein>
<evidence type="ECO:0008006" key="6">
    <source>
        <dbReference type="Google" id="ProtNLM"/>
    </source>
</evidence>
<gene>
    <name evidence="4" type="ORF">COT79_02390</name>
</gene>
<dbReference type="InterPro" id="IPR029063">
    <property type="entry name" value="SAM-dependent_MTases_sf"/>
</dbReference>
<proteinExistence type="predicted"/>
<evidence type="ECO:0000313" key="5">
    <source>
        <dbReference type="Proteomes" id="UP000231162"/>
    </source>
</evidence>
<dbReference type="AlphaFoldDB" id="A0A2M6R8H0"/>
<keyword evidence="1" id="KW-0489">Methyltransferase</keyword>
<keyword evidence="3" id="KW-0949">S-adenosyl-L-methionine</keyword>